<evidence type="ECO:0000256" key="2">
    <source>
        <dbReference type="ARBA" id="ARBA00022598"/>
    </source>
</evidence>
<protein>
    <recommendedName>
        <fullName evidence="8">ATP-dependent dethiobiotin synthetase BioD</fullName>
        <ecNumber evidence="8">6.3.3.3</ecNumber>
    </recommendedName>
    <alternativeName>
        <fullName evidence="8">DTB synthetase</fullName>
        <shortName evidence="8">DTBS</shortName>
    </alternativeName>
    <alternativeName>
        <fullName evidence="8">Dethiobiotin synthase</fullName>
    </alternativeName>
</protein>
<feature type="binding site" evidence="8">
    <location>
        <begin position="120"/>
        <end position="123"/>
    </location>
    <ligand>
        <name>ATP</name>
        <dbReference type="ChEBI" id="CHEBI:30616"/>
    </ligand>
</feature>
<feature type="active site" evidence="8">
    <location>
        <position position="41"/>
    </location>
</feature>
<comment type="caution">
    <text evidence="9">The sequence shown here is derived from an EMBL/GenBank/DDBJ whole genome shotgun (WGS) entry which is preliminary data.</text>
</comment>
<dbReference type="HAMAP" id="MF_00336">
    <property type="entry name" value="BioD"/>
    <property type="match status" value="1"/>
</dbReference>
<evidence type="ECO:0000313" key="9">
    <source>
        <dbReference type="EMBL" id="GAA4942624.1"/>
    </source>
</evidence>
<comment type="subcellular location">
    <subcellularLocation>
        <location evidence="8">Cytoplasm</location>
    </subcellularLocation>
</comment>
<dbReference type="RefSeq" id="WP_345421448.1">
    <property type="nucleotide sequence ID" value="NZ_AP031496.1"/>
</dbReference>
<dbReference type="PIRSF" id="PIRSF006755">
    <property type="entry name" value="DTB_synth"/>
    <property type="match status" value="1"/>
</dbReference>
<evidence type="ECO:0000313" key="10">
    <source>
        <dbReference type="Proteomes" id="UP001409585"/>
    </source>
</evidence>
<keyword evidence="6 8" id="KW-0067">ATP-binding</keyword>
<dbReference type="PANTHER" id="PTHR43210">
    <property type="entry name" value="DETHIOBIOTIN SYNTHETASE"/>
    <property type="match status" value="1"/>
</dbReference>
<evidence type="ECO:0000256" key="7">
    <source>
        <dbReference type="ARBA" id="ARBA00022842"/>
    </source>
</evidence>
<dbReference type="Pfam" id="PF13500">
    <property type="entry name" value="AAA_26"/>
    <property type="match status" value="1"/>
</dbReference>
<keyword evidence="2 8" id="KW-0436">Ligase</keyword>
<dbReference type="Gene3D" id="3.40.50.300">
    <property type="entry name" value="P-loop containing nucleotide triphosphate hydrolases"/>
    <property type="match status" value="1"/>
</dbReference>
<proteinExistence type="inferred from homology"/>
<dbReference type="InterPro" id="IPR027417">
    <property type="entry name" value="P-loop_NTPase"/>
</dbReference>
<dbReference type="FunFam" id="3.40.50.300:FF:000292">
    <property type="entry name" value="ATP-dependent dethiobiotin synthetase BioD"/>
    <property type="match status" value="1"/>
</dbReference>
<dbReference type="GO" id="GO:0005829">
    <property type="term" value="C:cytosol"/>
    <property type="evidence" value="ECO:0007669"/>
    <property type="project" value="TreeGrafter"/>
</dbReference>
<comment type="pathway">
    <text evidence="8">Cofactor biosynthesis; biotin biosynthesis; biotin from 7,8-diaminononanoate: step 1/2.</text>
</comment>
<evidence type="ECO:0000256" key="1">
    <source>
        <dbReference type="ARBA" id="ARBA00022490"/>
    </source>
</evidence>
<comment type="cofactor">
    <cofactor evidence="8">
        <name>Mg(2+)</name>
        <dbReference type="ChEBI" id="CHEBI:18420"/>
    </cofactor>
</comment>
<dbReference type="EMBL" id="BAABLX010000016">
    <property type="protein sequence ID" value="GAA4942624.1"/>
    <property type="molecule type" value="Genomic_DNA"/>
</dbReference>
<dbReference type="EC" id="6.3.3.3" evidence="8"/>
<comment type="caution">
    <text evidence="8">Lacks conserved residue(s) required for the propagation of feature annotation.</text>
</comment>
<dbReference type="GO" id="GO:0000287">
    <property type="term" value="F:magnesium ion binding"/>
    <property type="evidence" value="ECO:0007669"/>
    <property type="project" value="UniProtKB-UniRule"/>
</dbReference>
<comment type="catalytic activity">
    <reaction evidence="8">
        <text>(7R,8S)-7,8-diammoniononanoate + CO2 + ATP = (4R,5S)-dethiobiotin + ADP + phosphate + 3 H(+)</text>
        <dbReference type="Rhea" id="RHEA:15805"/>
        <dbReference type="ChEBI" id="CHEBI:15378"/>
        <dbReference type="ChEBI" id="CHEBI:16526"/>
        <dbReference type="ChEBI" id="CHEBI:30616"/>
        <dbReference type="ChEBI" id="CHEBI:43474"/>
        <dbReference type="ChEBI" id="CHEBI:149469"/>
        <dbReference type="ChEBI" id="CHEBI:149473"/>
        <dbReference type="ChEBI" id="CHEBI:456216"/>
        <dbReference type="EC" id="6.3.3.3"/>
    </reaction>
</comment>
<dbReference type="GO" id="GO:0005524">
    <property type="term" value="F:ATP binding"/>
    <property type="evidence" value="ECO:0007669"/>
    <property type="project" value="UniProtKB-UniRule"/>
</dbReference>
<comment type="similarity">
    <text evidence="8">Belongs to the dethiobiotin synthetase family.</text>
</comment>
<feature type="binding site" evidence="8">
    <location>
        <position position="20"/>
    </location>
    <ligand>
        <name>Mg(2+)</name>
        <dbReference type="ChEBI" id="CHEBI:18420"/>
    </ligand>
</feature>
<dbReference type="InterPro" id="IPR004472">
    <property type="entry name" value="DTB_synth_BioD"/>
</dbReference>
<keyword evidence="10" id="KW-1185">Reference proteome</keyword>
<feature type="binding site" evidence="8">
    <location>
        <begin position="16"/>
        <end position="21"/>
    </location>
    <ligand>
        <name>ATP</name>
        <dbReference type="ChEBI" id="CHEBI:30616"/>
    </ligand>
</feature>
<feature type="binding site" evidence="8">
    <location>
        <position position="120"/>
    </location>
    <ligand>
        <name>Mg(2+)</name>
        <dbReference type="ChEBI" id="CHEBI:18420"/>
    </ligand>
</feature>
<evidence type="ECO:0000256" key="3">
    <source>
        <dbReference type="ARBA" id="ARBA00022723"/>
    </source>
</evidence>
<dbReference type="GO" id="GO:0009102">
    <property type="term" value="P:biotin biosynthetic process"/>
    <property type="evidence" value="ECO:0007669"/>
    <property type="project" value="UniProtKB-UniRule"/>
</dbReference>
<evidence type="ECO:0000256" key="5">
    <source>
        <dbReference type="ARBA" id="ARBA00022756"/>
    </source>
</evidence>
<dbReference type="GO" id="GO:0042803">
    <property type="term" value="F:protein homodimerization activity"/>
    <property type="evidence" value="ECO:0007669"/>
    <property type="project" value="UniProtKB-ARBA"/>
</dbReference>
<feature type="binding site" evidence="8">
    <location>
        <begin position="180"/>
        <end position="181"/>
    </location>
    <ligand>
        <name>ATP</name>
        <dbReference type="ChEBI" id="CHEBI:30616"/>
    </ligand>
</feature>
<name>A0AAV3U2A2_9ALTE</name>
<dbReference type="GO" id="GO:0004141">
    <property type="term" value="F:dethiobiotin synthase activity"/>
    <property type="evidence" value="ECO:0007669"/>
    <property type="project" value="UniProtKB-UniRule"/>
</dbReference>
<keyword evidence="1 8" id="KW-0963">Cytoplasm</keyword>
<organism evidence="9 10">
    <name type="scientific">Halioxenophilus aromaticivorans</name>
    <dbReference type="NCBI Taxonomy" id="1306992"/>
    <lineage>
        <taxon>Bacteria</taxon>
        <taxon>Pseudomonadati</taxon>
        <taxon>Pseudomonadota</taxon>
        <taxon>Gammaproteobacteria</taxon>
        <taxon>Alteromonadales</taxon>
        <taxon>Alteromonadaceae</taxon>
        <taxon>Halioxenophilus</taxon>
    </lineage>
</organism>
<accession>A0AAV3U2A2</accession>
<sequence length="234" mass="24742">MALLKKTYFVTGTDTEVGKTFISCAILAKAAEQKLVTGALKPVAAGCQFVDGELHNEDAIALQAHCNLPLPYQTINPVALKEAIAPHIAAQREGKQLQVSRLEGFARGAMMTPADLWLVEGAGGWLVPLNPRETLADLAVALDTPVIVVVAVRLGCINHALLTVAAIRARGLAVAGWVANCPGENDLQHSANPALLENIATLKSLMGAPLLGQVPQCDTPVQAAQYLDLVPLWH</sequence>
<comment type="subunit">
    <text evidence="8">Homodimer.</text>
</comment>
<feature type="binding site" evidence="8">
    <location>
        <position position="58"/>
    </location>
    <ligand>
        <name>ATP</name>
        <dbReference type="ChEBI" id="CHEBI:30616"/>
    </ligand>
</feature>
<comment type="function">
    <text evidence="8">Catalyzes a mechanistically unusual reaction, the ATP-dependent insertion of CO2 between the N7 and N8 nitrogen atoms of 7,8-diaminopelargonic acid (DAPA, also called 7,8-diammoniononanoate) to form a ureido ring.</text>
</comment>
<dbReference type="PANTHER" id="PTHR43210:SF5">
    <property type="entry name" value="DETHIOBIOTIN SYNTHETASE"/>
    <property type="match status" value="1"/>
</dbReference>
<evidence type="ECO:0000256" key="6">
    <source>
        <dbReference type="ARBA" id="ARBA00022840"/>
    </source>
</evidence>
<dbReference type="Proteomes" id="UP001409585">
    <property type="component" value="Unassembled WGS sequence"/>
</dbReference>
<keyword evidence="4 8" id="KW-0547">Nucleotide-binding</keyword>
<keyword evidence="7 8" id="KW-0460">Magnesium</keyword>
<keyword evidence="3 8" id="KW-0479">Metal-binding</keyword>
<dbReference type="CDD" id="cd03109">
    <property type="entry name" value="DTBS"/>
    <property type="match status" value="1"/>
</dbReference>
<dbReference type="NCBIfam" id="TIGR00347">
    <property type="entry name" value="bioD"/>
    <property type="match status" value="1"/>
</dbReference>
<keyword evidence="5 8" id="KW-0093">Biotin biosynthesis</keyword>
<dbReference type="AlphaFoldDB" id="A0AAV3U2A2"/>
<gene>
    <name evidence="8 9" type="primary">bioD</name>
    <name evidence="9" type="ORF">GCM10025791_21440</name>
</gene>
<reference evidence="10" key="1">
    <citation type="journal article" date="2019" name="Int. J. Syst. Evol. Microbiol.">
        <title>The Global Catalogue of Microorganisms (GCM) 10K type strain sequencing project: providing services to taxonomists for standard genome sequencing and annotation.</title>
        <authorList>
            <consortium name="The Broad Institute Genomics Platform"/>
            <consortium name="The Broad Institute Genome Sequencing Center for Infectious Disease"/>
            <person name="Wu L."/>
            <person name="Ma J."/>
        </authorList>
    </citation>
    <scope>NUCLEOTIDE SEQUENCE [LARGE SCALE GENOMIC DNA]</scope>
    <source>
        <strain evidence="10">JCM 19134</strain>
    </source>
</reference>
<evidence type="ECO:0000256" key="4">
    <source>
        <dbReference type="ARBA" id="ARBA00022741"/>
    </source>
</evidence>
<feature type="binding site" evidence="8">
    <location>
        <position position="58"/>
    </location>
    <ligand>
        <name>Mg(2+)</name>
        <dbReference type="ChEBI" id="CHEBI:18420"/>
    </ligand>
</feature>
<evidence type="ECO:0000256" key="8">
    <source>
        <dbReference type="HAMAP-Rule" id="MF_00336"/>
    </source>
</evidence>
<dbReference type="SUPFAM" id="SSF52540">
    <property type="entry name" value="P-loop containing nucleoside triphosphate hydrolases"/>
    <property type="match status" value="1"/>
</dbReference>